<dbReference type="Proteomes" id="UP000799757">
    <property type="component" value="Unassembled WGS sequence"/>
</dbReference>
<feature type="region of interest" description="Disordered" evidence="1">
    <location>
        <begin position="1"/>
        <end position="286"/>
    </location>
</feature>
<feature type="region of interest" description="Disordered" evidence="1">
    <location>
        <begin position="372"/>
        <end position="402"/>
    </location>
</feature>
<feature type="compositionally biased region" description="Polar residues" evidence="1">
    <location>
        <begin position="207"/>
        <end position="224"/>
    </location>
</feature>
<feature type="compositionally biased region" description="Polar residues" evidence="1">
    <location>
        <begin position="232"/>
        <end position="250"/>
    </location>
</feature>
<organism evidence="2 3">
    <name type="scientific">Melanomma pulvis-pyrius CBS 109.77</name>
    <dbReference type="NCBI Taxonomy" id="1314802"/>
    <lineage>
        <taxon>Eukaryota</taxon>
        <taxon>Fungi</taxon>
        <taxon>Dikarya</taxon>
        <taxon>Ascomycota</taxon>
        <taxon>Pezizomycotina</taxon>
        <taxon>Dothideomycetes</taxon>
        <taxon>Pleosporomycetidae</taxon>
        <taxon>Pleosporales</taxon>
        <taxon>Melanommataceae</taxon>
        <taxon>Melanomma</taxon>
    </lineage>
</organism>
<proteinExistence type="predicted"/>
<evidence type="ECO:0000256" key="1">
    <source>
        <dbReference type="SAM" id="MobiDB-lite"/>
    </source>
</evidence>
<feature type="region of interest" description="Disordered" evidence="1">
    <location>
        <begin position="445"/>
        <end position="510"/>
    </location>
</feature>
<feature type="compositionally biased region" description="Basic and acidic residues" evidence="1">
    <location>
        <begin position="464"/>
        <end position="479"/>
    </location>
</feature>
<feature type="compositionally biased region" description="Polar residues" evidence="1">
    <location>
        <begin position="149"/>
        <end position="158"/>
    </location>
</feature>
<name>A0A6A6WS33_9PLEO</name>
<sequence>LRAPLRPNSTSHLGHRTHRPKLAPRRPISAARQDSAAPESPSPKVPESSPEAAQVVLSKDSALSPRHSPMLSPPAPSLVLDSTLGPSHSARAAISPPNHPHSSRSSSGQEDHRPPSLPHPHTSIDPPAKPSTRALRKPRTSLPRKLSISAPTTSTSFPKPTVPSRRMNSSVRFVDQSAMQTLADPKLGPHMSPPRETPVPAGPGSPSYRSTLTSYVSGGPSSPISEAKPAMPQSSALQTVPTVGSGQPHHTNIDDVHSNPSPMRISESSSPSQVDHSSPAAEPPIDRVLRCRLCSEVYEHRSLETALAQLRAKQEPSESNFNRHMYELTQLLREFRENPEPSYDEWIERHRHDSSLDGGSIVVHRRTAAELKESISNSNKRKRPVDDDHPPGEAQTHYAVSQTSGDTVYVSELMARVLPGAGVARQPYEPPPDDTANMWYIPKERSHSGKRQHGGRKTLNSARGEPDARRNECQPEPKESGPSVPRLPGRTPGAAPLEQILHSAVSDGSR</sequence>
<dbReference type="AlphaFoldDB" id="A0A6A6WS33"/>
<feature type="compositionally biased region" description="Basic residues" evidence="1">
    <location>
        <begin position="13"/>
        <end position="24"/>
    </location>
</feature>
<protein>
    <submittedName>
        <fullName evidence="2">Uncharacterized protein</fullName>
    </submittedName>
</protein>
<evidence type="ECO:0000313" key="3">
    <source>
        <dbReference type="Proteomes" id="UP000799757"/>
    </source>
</evidence>
<feature type="non-terminal residue" evidence="2">
    <location>
        <position position="1"/>
    </location>
</feature>
<accession>A0A6A6WS33</accession>
<gene>
    <name evidence="2" type="ORF">K505DRAFT_343557</name>
</gene>
<evidence type="ECO:0000313" key="2">
    <source>
        <dbReference type="EMBL" id="KAF2786728.1"/>
    </source>
</evidence>
<dbReference type="EMBL" id="MU002416">
    <property type="protein sequence ID" value="KAF2786728.1"/>
    <property type="molecule type" value="Genomic_DNA"/>
</dbReference>
<reference evidence="2" key="1">
    <citation type="journal article" date="2020" name="Stud. Mycol.">
        <title>101 Dothideomycetes genomes: a test case for predicting lifestyles and emergence of pathogens.</title>
        <authorList>
            <person name="Haridas S."/>
            <person name="Albert R."/>
            <person name="Binder M."/>
            <person name="Bloem J."/>
            <person name="Labutti K."/>
            <person name="Salamov A."/>
            <person name="Andreopoulos B."/>
            <person name="Baker S."/>
            <person name="Barry K."/>
            <person name="Bills G."/>
            <person name="Bluhm B."/>
            <person name="Cannon C."/>
            <person name="Castanera R."/>
            <person name="Culley D."/>
            <person name="Daum C."/>
            <person name="Ezra D."/>
            <person name="Gonzalez J."/>
            <person name="Henrissat B."/>
            <person name="Kuo A."/>
            <person name="Liang C."/>
            <person name="Lipzen A."/>
            <person name="Lutzoni F."/>
            <person name="Magnuson J."/>
            <person name="Mondo S."/>
            <person name="Nolan M."/>
            <person name="Ohm R."/>
            <person name="Pangilinan J."/>
            <person name="Park H.-J."/>
            <person name="Ramirez L."/>
            <person name="Alfaro M."/>
            <person name="Sun H."/>
            <person name="Tritt A."/>
            <person name="Yoshinaga Y."/>
            <person name="Zwiers L.-H."/>
            <person name="Turgeon B."/>
            <person name="Goodwin S."/>
            <person name="Spatafora J."/>
            <person name="Crous P."/>
            <person name="Grigoriev I."/>
        </authorList>
    </citation>
    <scope>NUCLEOTIDE SEQUENCE</scope>
    <source>
        <strain evidence="2">CBS 109.77</strain>
    </source>
</reference>
<feature type="compositionally biased region" description="Pro residues" evidence="1">
    <location>
        <begin position="191"/>
        <end position="203"/>
    </location>
</feature>
<feature type="compositionally biased region" description="Low complexity" evidence="1">
    <location>
        <begin position="258"/>
        <end position="278"/>
    </location>
</feature>
<keyword evidence="3" id="KW-1185">Reference proteome</keyword>